<keyword evidence="2" id="KW-1185">Reference proteome</keyword>
<gene>
    <name evidence="1" type="ORF">O6H91_04G144200</name>
</gene>
<sequence length="206" mass="23032">MLPPEYSRGFTVHCGFRIQFQDHILAWTWAVMACCSNADSSPGLRFCGVPVLSSDSCAAETSSAVQMSSLHSGMVRKDSYQSIGASQVGISSFQSILPAFKCRQRLVSDHTWRYVFLLILIRCCRVKQEKYISAYYNDVCSSSKQLNMRDMKIYNSRRLRLPVLSSSNASGPIVSLAEIQRGMRGAYTWSKFLEAANSVAGDYLYS</sequence>
<evidence type="ECO:0000313" key="1">
    <source>
        <dbReference type="EMBL" id="KAJ7560752.1"/>
    </source>
</evidence>
<reference evidence="2" key="1">
    <citation type="journal article" date="2024" name="Proc. Natl. Acad. Sci. U.S.A.">
        <title>Extraordinary preservation of gene collinearity over three hundred million years revealed in homosporous lycophytes.</title>
        <authorList>
            <person name="Li C."/>
            <person name="Wickell D."/>
            <person name="Kuo L.Y."/>
            <person name="Chen X."/>
            <person name="Nie B."/>
            <person name="Liao X."/>
            <person name="Peng D."/>
            <person name="Ji J."/>
            <person name="Jenkins J."/>
            <person name="Williams M."/>
            <person name="Shu S."/>
            <person name="Plott C."/>
            <person name="Barry K."/>
            <person name="Rajasekar S."/>
            <person name="Grimwood J."/>
            <person name="Han X."/>
            <person name="Sun S."/>
            <person name="Hou Z."/>
            <person name="He W."/>
            <person name="Dai G."/>
            <person name="Sun C."/>
            <person name="Schmutz J."/>
            <person name="Leebens-Mack J.H."/>
            <person name="Li F.W."/>
            <person name="Wang L."/>
        </authorList>
    </citation>
    <scope>NUCLEOTIDE SEQUENCE [LARGE SCALE GENOMIC DNA]</scope>
    <source>
        <strain evidence="2">cv. PW_Plant_1</strain>
    </source>
</reference>
<name>A0ACC2E2U8_DIPCM</name>
<dbReference type="Proteomes" id="UP001162992">
    <property type="component" value="Chromosome 4"/>
</dbReference>
<proteinExistence type="predicted"/>
<comment type="caution">
    <text evidence="1">The sequence shown here is derived from an EMBL/GenBank/DDBJ whole genome shotgun (WGS) entry which is preliminary data.</text>
</comment>
<accession>A0ACC2E2U8</accession>
<protein>
    <submittedName>
        <fullName evidence="1">Uncharacterized protein</fullName>
    </submittedName>
</protein>
<dbReference type="EMBL" id="CM055095">
    <property type="protein sequence ID" value="KAJ7560752.1"/>
    <property type="molecule type" value="Genomic_DNA"/>
</dbReference>
<organism evidence="1 2">
    <name type="scientific">Diphasiastrum complanatum</name>
    <name type="common">Issler's clubmoss</name>
    <name type="synonym">Lycopodium complanatum</name>
    <dbReference type="NCBI Taxonomy" id="34168"/>
    <lineage>
        <taxon>Eukaryota</taxon>
        <taxon>Viridiplantae</taxon>
        <taxon>Streptophyta</taxon>
        <taxon>Embryophyta</taxon>
        <taxon>Tracheophyta</taxon>
        <taxon>Lycopodiopsida</taxon>
        <taxon>Lycopodiales</taxon>
        <taxon>Lycopodiaceae</taxon>
        <taxon>Lycopodioideae</taxon>
        <taxon>Diphasiastrum</taxon>
    </lineage>
</organism>
<evidence type="ECO:0000313" key="2">
    <source>
        <dbReference type="Proteomes" id="UP001162992"/>
    </source>
</evidence>